<keyword evidence="1" id="KW-0812">Transmembrane</keyword>
<dbReference type="NCBIfam" id="TIGR01167">
    <property type="entry name" value="LPXTG_anchor"/>
    <property type="match status" value="1"/>
</dbReference>
<dbReference type="RefSeq" id="WP_204695269.1">
    <property type="nucleotide sequence ID" value="NZ_JAFBEC010000001.1"/>
</dbReference>
<organism evidence="2 3">
    <name type="scientific">Geomicrobium sediminis</name>
    <dbReference type="NCBI Taxonomy" id="1347788"/>
    <lineage>
        <taxon>Bacteria</taxon>
        <taxon>Bacillati</taxon>
        <taxon>Bacillota</taxon>
        <taxon>Bacilli</taxon>
        <taxon>Bacillales</taxon>
        <taxon>Geomicrobium</taxon>
    </lineage>
</organism>
<evidence type="ECO:0000313" key="3">
    <source>
        <dbReference type="Proteomes" id="UP000741863"/>
    </source>
</evidence>
<feature type="transmembrane region" description="Helical" evidence="1">
    <location>
        <begin position="38"/>
        <end position="60"/>
    </location>
</feature>
<gene>
    <name evidence="2" type="ORF">JOD17_000166</name>
</gene>
<keyword evidence="1" id="KW-0472">Membrane</keyword>
<keyword evidence="3" id="KW-1185">Reference proteome</keyword>
<dbReference type="EMBL" id="JAFBEC010000001">
    <property type="protein sequence ID" value="MBM7631075.1"/>
    <property type="molecule type" value="Genomic_DNA"/>
</dbReference>
<evidence type="ECO:0000313" key="2">
    <source>
        <dbReference type="EMBL" id="MBM7631075.1"/>
    </source>
</evidence>
<sequence>MSTDQKAFHTTGIITILLGIITILWINVGNGGESDLNWTYIITRVLIGVVVIGLVVFFFYRKKNKKD</sequence>
<reference evidence="2 3" key="1">
    <citation type="submission" date="2021-01" db="EMBL/GenBank/DDBJ databases">
        <title>Genomic Encyclopedia of Type Strains, Phase IV (KMG-IV): sequencing the most valuable type-strain genomes for metagenomic binning, comparative biology and taxonomic classification.</title>
        <authorList>
            <person name="Goeker M."/>
        </authorList>
    </citation>
    <scope>NUCLEOTIDE SEQUENCE [LARGE SCALE GENOMIC DNA]</scope>
    <source>
        <strain evidence="2 3">DSM 25540</strain>
    </source>
</reference>
<dbReference type="Proteomes" id="UP000741863">
    <property type="component" value="Unassembled WGS sequence"/>
</dbReference>
<name>A0ABS2P7P5_9BACL</name>
<proteinExistence type="predicted"/>
<evidence type="ECO:0000256" key="1">
    <source>
        <dbReference type="SAM" id="Phobius"/>
    </source>
</evidence>
<comment type="caution">
    <text evidence="2">The sequence shown here is derived from an EMBL/GenBank/DDBJ whole genome shotgun (WGS) entry which is preliminary data.</text>
</comment>
<protein>
    <submittedName>
        <fullName evidence="2">LPXTG-motif cell wall-anchored protein</fullName>
    </submittedName>
</protein>
<feature type="transmembrane region" description="Helical" evidence="1">
    <location>
        <begin position="7"/>
        <end position="26"/>
    </location>
</feature>
<keyword evidence="1" id="KW-1133">Transmembrane helix</keyword>
<accession>A0ABS2P7P5</accession>